<reference evidence="1" key="1">
    <citation type="submission" date="2020-07" db="EMBL/GenBank/DDBJ databases">
        <title>Genome sequences of bacteria associated with the marine, planktonic diatom Thalassiosira profunda strain ECT2AJA-044.</title>
        <authorList>
            <person name="Gargas C.B."/>
            <person name="Roberts W.R."/>
            <person name="Alverson A.J."/>
        </authorList>
    </citation>
    <scope>NUCLEOTIDE SEQUENCE</scope>
    <source>
        <strain evidence="1">ECT2AJA-044</strain>
    </source>
</reference>
<name>A0A975ETS0_9RHOB</name>
<dbReference type="EMBL" id="CP060010">
    <property type="protein sequence ID" value="QTN36921.1"/>
    <property type="molecule type" value="Genomic_DNA"/>
</dbReference>
<proteinExistence type="predicted"/>
<dbReference type="RefSeq" id="WP_209357617.1">
    <property type="nucleotide sequence ID" value="NZ_CP060010.1"/>
</dbReference>
<organism evidence="1 2">
    <name type="scientific">Cognatishimia activa</name>
    <dbReference type="NCBI Taxonomy" id="1715691"/>
    <lineage>
        <taxon>Bacteria</taxon>
        <taxon>Pseudomonadati</taxon>
        <taxon>Pseudomonadota</taxon>
        <taxon>Alphaproteobacteria</taxon>
        <taxon>Rhodobacterales</taxon>
        <taxon>Paracoccaceae</taxon>
        <taxon>Cognatishimia</taxon>
    </lineage>
</organism>
<evidence type="ECO:0000313" key="1">
    <source>
        <dbReference type="EMBL" id="QTN36921.1"/>
    </source>
</evidence>
<dbReference type="KEGG" id="cact:HZ995_05260"/>
<accession>A0A975ETS0</accession>
<dbReference type="PROSITE" id="PS51257">
    <property type="entry name" value="PROKAR_LIPOPROTEIN"/>
    <property type="match status" value="1"/>
</dbReference>
<protein>
    <submittedName>
        <fullName evidence="1">Uncharacterized protein</fullName>
    </submittedName>
</protein>
<sequence length="88" mass="9486">MIQKWLVPVICVFAVGACTDAANQASSSNDRPASAELARLAAPGQDLSRIKIDPSNGCYLYRYRGPIETTYLPVRTANGNPICTRAQS</sequence>
<gene>
    <name evidence="1" type="ORF">HZ995_05260</name>
</gene>
<dbReference type="AlphaFoldDB" id="A0A975ETS0"/>
<evidence type="ECO:0000313" key="2">
    <source>
        <dbReference type="Proteomes" id="UP000665026"/>
    </source>
</evidence>
<dbReference type="Proteomes" id="UP000665026">
    <property type="component" value="Chromosome"/>
</dbReference>